<feature type="binding site" evidence="8">
    <location>
        <position position="447"/>
    </location>
    <ligand>
        <name>Zn(2+)</name>
        <dbReference type="ChEBI" id="CHEBI:29105"/>
        <label>2</label>
    </ligand>
</feature>
<evidence type="ECO:0000256" key="7">
    <source>
        <dbReference type="ARBA" id="ARBA00023125"/>
    </source>
</evidence>
<keyword evidence="1 8" id="KW-0639">Primosome</keyword>
<dbReference type="PANTHER" id="PTHR30580">
    <property type="entry name" value="PRIMOSOMAL PROTEIN N"/>
    <property type="match status" value="1"/>
</dbReference>
<accession>A0ABW9IFT7</accession>
<feature type="region of interest" description="Disordered" evidence="9">
    <location>
        <begin position="649"/>
        <end position="671"/>
    </location>
</feature>
<evidence type="ECO:0000256" key="4">
    <source>
        <dbReference type="ARBA" id="ARBA00022741"/>
    </source>
</evidence>
<evidence type="ECO:0000256" key="8">
    <source>
        <dbReference type="HAMAP-Rule" id="MF_00983"/>
    </source>
</evidence>
<keyword evidence="11" id="KW-0378">Hydrolase</keyword>
<dbReference type="SUPFAM" id="SSF52540">
    <property type="entry name" value="P-loop containing nucleoside triphosphate hydrolases"/>
    <property type="match status" value="1"/>
</dbReference>
<evidence type="ECO:0000256" key="5">
    <source>
        <dbReference type="ARBA" id="ARBA00022833"/>
    </source>
</evidence>
<dbReference type="InterPro" id="IPR005259">
    <property type="entry name" value="PriA"/>
</dbReference>
<gene>
    <name evidence="8" type="primary">priA</name>
    <name evidence="11" type="ORF">ACKI1S_14610</name>
</gene>
<feature type="compositionally biased region" description="Gly residues" evidence="9">
    <location>
        <begin position="7"/>
        <end position="16"/>
    </location>
</feature>
<dbReference type="EMBL" id="JBJVNE010000006">
    <property type="protein sequence ID" value="MFM9647365.1"/>
    <property type="molecule type" value="Genomic_DNA"/>
</dbReference>
<comment type="caution">
    <text evidence="8">As this protein does not have any detectable helicase domains, it probably does not have helicase activity.</text>
</comment>
<feature type="binding site" evidence="8">
    <location>
        <position position="473"/>
    </location>
    <ligand>
        <name>Zn(2+)</name>
        <dbReference type="ChEBI" id="CHEBI:29105"/>
        <label>1</label>
    </ligand>
</feature>
<feature type="binding site" evidence="8">
    <location>
        <position position="435"/>
    </location>
    <ligand>
        <name>Zn(2+)</name>
        <dbReference type="ChEBI" id="CHEBI:29105"/>
        <label>1</label>
    </ligand>
</feature>
<dbReference type="Gene3D" id="3.40.50.300">
    <property type="entry name" value="P-loop containing nucleotide triphosphate hydrolases"/>
    <property type="match status" value="1"/>
</dbReference>
<name>A0ABW9IFT7_STRGJ</name>
<feature type="region of interest" description="Disordered" evidence="9">
    <location>
        <begin position="1"/>
        <end position="20"/>
    </location>
</feature>
<dbReference type="HAMAP" id="MF_00983">
    <property type="entry name" value="PriA"/>
    <property type="match status" value="1"/>
</dbReference>
<dbReference type="RefSeq" id="WP_369277778.1">
    <property type="nucleotide sequence ID" value="NZ_JBJVMW010000006.1"/>
</dbReference>
<dbReference type="GO" id="GO:0016787">
    <property type="term" value="F:hydrolase activity"/>
    <property type="evidence" value="ECO:0007669"/>
    <property type="project" value="UniProtKB-KW"/>
</dbReference>
<comment type="function">
    <text evidence="8">Initiates the restart of stalled replication forks, which reloads the replicative helicase on sites other than the origin of replication. Recognizes and binds to abandoned replication forks and remodels them to uncover a helicase loading site. Promotes assembly of the primosome at these replication forks.</text>
</comment>
<dbReference type="InterPro" id="IPR042115">
    <property type="entry name" value="PriA_3primeBD_sf"/>
</dbReference>
<keyword evidence="6 8" id="KW-0067">ATP-binding</keyword>
<reference evidence="11 12" key="1">
    <citation type="submission" date="2024-12" db="EMBL/GenBank/DDBJ databases">
        <title>Forecasting of Potato common scab and diversities of Pathogenic streptomyces spp. in china.</title>
        <authorList>
            <person name="Handique U."/>
            <person name="Wu J."/>
        </authorList>
    </citation>
    <scope>NUCLEOTIDE SEQUENCE [LARGE SCALE GENOMIC DNA]</scope>
    <source>
        <strain evidence="11 12">ZRIMU1585</strain>
    </source>
</reference>
<dbReference type="Gene3D" id="3.40.1440.60">
    <property type="entry name" value="PriA, 3(prime) DNA-binding domain"/>
    <property type="match status" value="1"/>
</dbReference>
<feature type="compositionally biased region" description="Pro residues" evidence="9">
    <location>
        <begin position="178"/>
        <end position="188"/>
    </location>
</feature>
<protein>
    <recommendedName>
        <fullName evidence="8">Probable replication restart protein PriA</fullName>
    </recommendedName>
    <alternativeName>
        <fullName evidence="8">Putative ATP-dependent DNA helicase PriA</fullName>
    </alternativeName>
</protein>
<comment type="similarity">
    <text evidence="8">Belongs to the helicase family. PriA subfamily.</text>
</comment>
<feature type="binding site" evidence="8">
    <location>
        <position position="464"/>
    </location>
    <ligand>
        <name>Zn(2+)</name>
        <dbReference type="ChEBI" id="CHEBI:29105"/>
        <label>2</label>
    </ligand>
</feature>
<dbReference type="InterPro" id="IPR027417">
    <property type="entry name" value="P-loop_NTPase"/>
</dbReference>
<feature type="region of interest" description="Disordered" evidence="9">
    <location>
        <begin position="169"/>
        <end position="194"/>
    </location>
</feature>
<feature type="binding site" evidence="8">
    <location>
        <position position="461"/>
    </location>
    <ligand>
        <name>Zn(2+)</name>
        <dbReference type="ChEBI" id="CHEBI:29105"/>
        <label>2</label>
    </ligand>
</feature>
<keyword evidence="4 8" id="KW-0547">Nucleotide-binding</keyword>
<keyword evidence="7 8" id="KW-0238">DNA-binding</keyword>
<organism evidence="11 12">
    <name type="scientific">Streptomyces galilaeus</name>
    <dbReference type="NCBI Taxonomy" id="33899"/>
    <lineage>
        <taxon>Bacteria</taxon>
        <taxon>Bacillati</taxon>
        <taxon>Actinomycetota</taxon>
        <taxon>Actinomycetes</taxon>
        <taxon>Kitasatosporales</taxon>
        <taxon>Streptomycetaceae</taxon>
        <taxon>Streptomyces</taxon>
    </lineage>
</organism>
<evidence type="ECO:0000313" key="12">
    <source>
        <dbReference type="Proteomes" id="UP001631993"/>
    </source>
</evidence>
<feature type="binding site" evidence="8">
    <location>
        <position position="444"/>
    </location>
    <ligand>
        <name>Zn(2+)</name>
        <dbReference type="ChEBI" id="CHEBI:29105"/>
        <label>2</label>
    </ligand>
</feature>
<feature type="domain" description="Primosomal protein N' 3' DNA-binding" evidence="10">
    <location>
        <begin position="56"/>
        <end position="167"/>
    </location>
</feature>
<keyword evidence="3 8" id="KW-0479">Metal-binding</keyword>
<proteinExistence type="inferred from homology"/>
<evidence type="ECO:0000256" key="3">
    <source>
        <dbReference type="ARBA" id="ARBA00022723"/>
    </source>
</evidence>
<dbReference type="PANTHER" id="PTHR30580:SF0">
    <property type="entry name" value="PRIMOSOMAL PROTEIN N"/>
    <property type="match status" value="1"/>
</dbReference>
<evidence type="ECO:0000256" key="2">
    <source>
        <dbReference type="ARBA" id="ARBA00022705"/>
    </source>
</evidence>
<evidence type="ECO:0000313" key="11">
    <source>
        <dbReference type="EMBL" id="MFM9647365.1"/>
    </source>
</evidence>
<comment type="cofactor">
    <cofactor evidence="8">
        <name>Zn(2+)</name>
        <dbReference type="ChEBI" id="CHEBI:29105"/>
    </cofactor>
    <text evidence="8">Binds 2 zinc ions per subunit.</text>
</comment>
<feature type="binding site" evidence="8">
    <location>
        <position position="476"/>
    </location>
    <ligand>
        <name>Zn(2+)</name>
        <dbReference type="ChEBI" id="CHEBI:29105"/>
        <label>1</label>
    </ligand>
</feature>
<keyword evidence="12" id="KW-1185">Reference proteome</keyword>
<dbReference type="Proteomes" id="UP001631993">
    <property type="component" value="Unassembled WGS sequence"/>
</dbReference>
<comment type="subunit">
    <text evidence="8">Component of the replication restart primosome.</text>
</comment>
<evidence type="ECO:0000256" key="6">
    <source>
        <dbReference type="ARBA" id="ARBA00022840"/>
    </source>
</evidence>
<keyword evidence="5 8" id="KW-0862">Zinc</keyword>
<dbReference type="InterPro" id="IPR041222">
    <property type="entry name" value="PriA_3primeBD"/>
</dbReference>
<sequence>MSSENGQQGGGGGGDGAPPEQLALLRETVRQAKAPRAKPRTWRGAALAERLPVARVLVDKGVLHLDRYFDYAVPAELDADAQPGVRVRVRFGAGRGRVREGRREGGGLIDGFLVERLAESDYAGPLAALAQVVSPEPVLGPELLGLARAVADRYAGSLADVLQLAVPPRSARAEQRPSPEPLPPPQAPQPGSWGRYEHGGAFLDALASGGAPRAVWNALPGPAWSEELARAVAATLASGRGALVVVPDGRAAARVDGALTALLGEGRHALLTADAGPEKRYREWLAVRRGSVRAVVGTRAAMFAPVRDLGLVAVWDDGDDSHSELHAPQPHARDVLLLRAAQDGCGFLMGGWSCTVEGAQLVGSGWARPLVAGREQVRRAVPLVRTVGDQDLARDEAARAARLPSLAWQAVREGLRHGPVLVQVPRRGYVPRMACAACRAPARCRHCSGPLEARDSGPLWCGWCGREENAWHCPECGGFRLRAQVVGARRTAEELGRAFPAVPVRTSGREQVLDTVPGTPALVVSTPGAEPVAEGGYAAALLLDGWAMVGRPDLRAGEDALRRWIAAASLVRPQGDGGTVVVVAEPTLRPVQALVRWDPVGHAVRELEERAELGFPPVSRMAAVAAAPDALAAFLRSVELPPEAEVLGPVPLPVTPEGRTRRPGAPPPGEQWERALIRVPPGKGAALAAALKTAQAARMAARGGAAASRGEGSGAVWVRVDPQDIG</sequence>
<evidence type="ECO:0000256" key="9">
    <source>
        <dbReference type="SAM" id="MobiDB-lite"/>
    </source>
</evidence>
<dbReference type="Pfam" id="PF17764">
    <property type="entry name" value="PriA_3primeBD"/>
    <property type="match status" value="1"/>
</dbReference>
<evidence type="ECO:0000259" key="10">
    <source>
        <dbReference type="Pfam" id="PF17764"/>
    </source>
</evidence>
<feature type="binding site" evidence="8">
    <location>
        <position position="438"/>
    </location>
    <ligand>
        <name>Zn(2+)</name>
        <dbReference type="ChEBI" id="CHEBI:29105"/>
        <label>1</label>
    </ligand>
</feature>
<dbReference type="NCBIfam" id="NF011452">
    <property type="entry name" value="PRK14873.1-2"/>
    <property type="match status" value="1"/>
</dbReference>
<evidence type="ECO:0000256" key="1">
    <source>
        <dbReference type="ARBA" id="ARBA00022515"/>
    </source>
</evidence>
<comment type="caution">
    <text evidence="11">The sequence shown here is derived from an EMBL/GenBank/DDBJ whole genome shotgun (WGS) entry which is preliminary data.</text>
</comment>
<keyword evidence="2 8" id="KW-0235">DNA replication</keyword>